<evidence type="ECO:0000313" key="3">
    <source>
        <dbReference type="EMBL" id="KTC96433.1"/>
    </source>
</evidence>
<evidence type="ECO:0000313" key="5">
    <source>
        <dbReference type="Proteomes" id="UP000054698"/>
    </source>
</evidence>
<evidence type="ECO:0000313" key="6">
    <source>
        <dbReference type="Proteomes" id="UP000251942"/>
    </source>
</evidence>
<sequence>MVRSPKQSVFSDLTQDELQELINAAELIHLEENSLFIKEGLHESSFYYLDKGKVAIVKNSGIKTHIIAELTEGESIGEMALIDREPRSASVITLTPCVLYKFDFDKLCENPQLAPLFNKMANALNRKIAHRLRYTNEVTVKALQSKYVMSIFFIRVLILLSLYALSLNLIEKSEGYFSSTTIPSLAIIVIFTLVAFSVVKKSGSPYSFYGITRKDAAKNFFEGILFTIPILMMIVFIKWLLITHIPSLNNFPLFDHTAPFKNRAEFSWHSYFFFMFLYIIFCPVQEFITRGCIQSSLQNLLDGTQTSIKWKAIIISNLLFASVHSHTSLGFALSTFIPGIFWGWLYARQNSLIGVSVSHTLVGVWAAFIVGFQNLI</sequence>
<dbReference type="InterPro" id="IPR018490">
    <property type="entry name" value="cNMP-bd_dom_sf"/>
</dbReference>
<feature type="transmembrane region" description="Helical" evidence="1">
    <location>
        <begin position="318"/>
        <end position="345"/>
    </location>
</feature>
<dbReference type="GO" id="GO:0003700">
    <property type="term" value="F:DNA-binding transcription factor activity"/>
    <property type="evidence" value="ECO:0007669"/>
    <property type="project" value="TreeGrafter"/>
</dbReference>
<keyword evidence="5" id="KW-1185">Reference proteome</keyword>
<dbReference type="CDD" id="cd00038">
    <property type="entry name" value="CAP_ED"/>
    <property type="match status" value="1"/>
</dbReference>
<dbReference type="OrthoDB" id="3525895at2"/>
<feature type="transmembrane region" description="Helical" evidence="1">
    <location>
        <begin position="220"/>
        <end position="242"/>
    </location>
</feature>
<dbReference type="InterPro" id="IPR014710">
    <property type="entry name" value="RmlC-like_jellyroll"/>
</dbReference>
<dbReference type="InterPro" id="IPR000595">
    <property type="entry name" value="cNMP-bd_dom"/>
</dbReference>
<gene>
    <name evidence="3" type="ORF">Lfee_2231</name>
    <name evidence="4" type="ORF">NCTC12022_02554</name>
</gene>
<keyword evidence="1" id="KW-1133">Transmembrane helix</keyword>
<dbReference type="Gene3D" id="2.60.120.10">
    <property type="entry name" value="Jelly Rolls"/>
    <property type="match status" value="1"/>
</dbReference>
<dbReference type="GO" id="GO:0004175">
    <property type="term" value="F:endopeptidase activity"/>
    <property type="evidence" value="ECO:0007669"/>
    <property type="project" value="UniProtKB-ARBA"/>
</dbReference>
<dbReference type="PANTHER" id="PTHR24567">
    <property type="entry name" value="CRP FAMILY TRANSCRIPTIONAL REGULATORY PROTEIN"/>
    <property type="match status" value="1"/>
</dbReference>
<feature type="transmembrane region" description="Helical" evidence="1">
    <location>
        <begin position="176"/>
        <end position="199"/>
    </location>
</feature>
<dbReference type="InterPro" id="IPR018488">
    <property type="entry name" value="cNMP-bd_CS"/>
</dbReference>
<evidence type="ECO:0000256" key="1">
    <source>
        <dbReference type="SAM" id="Phobius"/>
    </source>
</evidence>
<dbReference type="GO" id="GO:0080120">
    <property type="term" value="P:CAAX-box protein maturation"/>
    <property type="evidence" value="ECO:0007669"/>
    <property type="project" value="UniProtKB-ARBA"/>
</dbReference>
<keyword evidence="3" id="KW-0378">Hydrolase</keyword>
<dbReference type="GO" id="GO:0005829">
    <property type="term" value="C:cytosol"/>
    <property type="evidence" value="ECO:0007669"/>
    <property type="project" value="TreeGrafter"/>
</dbReference>
<dbReference type="AlphaFoldDB" id="A0A0W0TLG4"/>
<feature type="domain" description="Cyclic nucleotide-binding" evidence="2">
    <location>
        <begin position="9"/>
        <end position="103"/>
    </location>
</feature>
<feature type="transmembrane region" description="Helical" evidence="1">
    <location>
        <begin position="268"/>
        <end position="288"/>
    </location>
</feature>
<feature type="transmembrane region" description="Helical" evidence="1">
    <location>
        <begin position="351"/>
        <end position="372"/>
    </location>
</feature>
<protein>
    <submittedName>
        <fullName evidence="3">CAAX amino terminal protease family protein</fullName>
    </submittedName>
</protein>
<name>A0A0W0TLG4_9GAMM</name>
<dbReference type="PATRIC" id="fig|453.4.peg.2445"/>
<dbReference type="InterPro" id="IPR050397">
    <property type="entry name" value="Env_Response_Regulators"/>
</dbReference>
<dbReference type="Pfam" id="PF02517">
    <property type="entry name" value="Rce1-like"/>
    <property type="match status" value="1"/>
</dbReference>
<keyword evidence="3" id="KW-0645">Protease</keyword>
<dbReference type="STRING" id="453.Lfee_2231"/>
<dbReference type="SMART" id="SM00100">
    <property type="entry name" value="cNMP"/>
    <property type="match status" value="1"/>
</dbReference>
<dbReference type="InterPro" id="IPR003675">
    <property type="entry name" value="Rce1/LyrA-like_dom"/>
</dbReference>
<dbReference type="GO" id="GO:0006508">
    <property type="term" value="P:proteolysis"/>
    <property type="evidence" value="ECO:0007669"/>
    <property type="project" value="UniProtKB-KW"/>
</dbReference>
<dbReference type="Pfam" id="PF00027">
    <property type="entry name" value="cNMP_binding"/>
    <property type="match status" value="1"/>
</dbReference>
<reference evidence="3 5" key="1">
    <citation type="submission" date="2015-11" db="EMBL/GenBank/DDBJ databases">
        <title>Genomic analysis of 38 Legionella species identifies large and diverse effector repertoires.</title>
        <authorList>
            <person name="Burstein D."/>
            <person name="Amaro F."/>
            <person name="Zusman T."/>
            <person name="Lifshitz Z."/>
            <person name="Cohen O."/>
            <person name="Gilbert J.A."/>
            <person name="Pupko T."/>
            <person name="Shuman H.A."/>
            <person name="Segal G."/>
        </authorList>
    </citation>
    <scope>NUCLEOTIDE SEQUENCE [LARGE SCALE GENOMIC DNA]</scope>
    <source>
        <strain evidence="3 5">WO-44C</strain>
    </source>
</reference>
<feature type="transmembrane region" description="Helical" evidence="1">
    <location>
        <begin position="147"/>
        <end position="170"/>
    </location>
</feature>
<proteinExistence type="predicted"/>
<dbReference type="PROSITE" id="PS00889">
    <property type="entry name" value="CNMP_BINDING_2"/>
    <property type="match status" value="1"/>
</dbReference>
<dbReference type="RefSeq" id="WP_058446809.1">
    <property type="nucleotide sequence ID" value="NZ_CAAAHT010000046.1"/>
</dbReference>
<dbReference type="PROSITE" id="PS50042">
    <property type="entry name" value="CNMP_BINDING_3"/>
    <property type="match status" value="1"/>
</dbReference>
<evidence type="ECO:0000259" key="2">
    <source>
        <dbReference type="PROSITE" id="PS50042"/>
    </source>
</evidence>
<dbReference type="EMBL" id="UASS01000022">
    <property type="protein sequence ID" value="SPX61802.1"/>
    <property type="molecule type" value="Genomic_DNA"/>
</dbReference>
<reference evidence="4 6" key="2">
    <citation type="submission" date="2018-06" db="EMBL/GenBank/DDBJ databases">
        <authorList>
            <consortium name="Pathogen Informatics"/>
            <person name="Doyle S."/>
        </authorList>
    </citation>
    <scope>NUCLEOTIDE SEQUENCE [LARGE SCALE GENOMIC DNA]</scope>
    <source>
        <strain evidence="4 6">NCTC12022</strain>
    </source>
</reference>
<keyword evidence="1" id="KW-0812">Transmembrane</keyword>
<dbReference type="Proteomes" id="UP000251942">
    <property type="component" value="Unassembled WGS sequence"/>
</dbReference>
<evidence type="ECO:0000313" key="4">
    <source>
        <dbReference type="EMBL" id="SPX61802.1"/>
    </source>
</evidence>
<dbReference type="PANTHER" id="PTHR24567:SF26">
    <property type="entry name" value="REGULATORY PROTEIN YEIL"/>
    <property type="match status" value="1"/>
</dbReference>
<dbReference type="Proteomes" id="UP000054698">
    <property type="component" value="Unassembled WGS sequence"/>
</dbReference>
<organism evidence="3 5">
    <name type="scientific">Legionella feeleii</name>
    <dbReference type="NCBI Taxonomy" id="453"/>
    <lineage>
        <taxon>Bacteria</taxon>
        <taxon>Pseudomonadati</taxon>
        <taxon>Pseudomonadota</taxon>
        <taxon>Gammaproteobacteria</taxon>
        <taxon>Legionellales</taxon>
        <taxon>Legionellaceae</taxon>
        <taxon>Legionella</taxon>
    </lineage>
</organism>
<dbReference type="SUPFAM" id="SSF51206">
    <property type="entry name" value="cAMP-binding domain-like"/>
    <property type="match status" value="1"/>
</dbReference>
<dbReference type="EMBL" id="LNYB01000081">
    <property type="protein sequence ID" value="KTC96433.1"/>
    <property type="molecule type" value="Genomic_DNA"/>
</dbReference>
<keyword evidence="1" id="KW-0472">Membrane</keyword>
<accession>A0A0W0TLG4</accession>